<reference evidence="4" key="2">
    <citation type="submission" date="2022-08" db="EMBL/GenBank/DDBJ databases">
        <authorList>
            <person name="Poehlein A."/>
            <person name="Guzman J."/>
            <person name="Daniel R."/>
            <person name="Vilcinskas A."/>
        </authorList>
    </citation>
    <scope>NUCLEOTIDE SEQUENCE</scope>
    <source>
        <strain evidence="4">G314FT</strain>
    </source>
</reference>
<dbReference type="Pfam" id="PF13731">
    <property type="entry name" value="WxL"/>
    <property type="match status" value="1"/>
</dbReference>
<feature type="region of interest" description="Disordered" evidence="1">
    <location>
        <begin position="26"/>
        <end position="89"/>
    </location>
</feature>
<name>A0ABY5NXJ5_9ENTE</name>
<feature type="chain" id="PRO_5046565150" description="WxL domain-containing protein" evidence="2">
    <location>
        <begin position="25"/>
        <end position="299"/>
    </location>
</feature>
<gene>
    <name evidence="4" type="ORF">G314FT_04880</name>
</gene>
<evidence type="ECO:0000259" key="3">
    <source>
        <dbReference type="Pfam" id="PF13731"/>
    </source>
</evidence>
<feature type="domain" description="WxL" evidence="3">
    <location>
        <begin position="26"/>
        <end position="296"/>
    </location>
</feature>
<evidence type="ECO:0000313" key="4">
    <source>
        <dbReference type="EMBL" id="UUV98372.1"/>
    </source>
</evidence>
<organism evidence="4 5">
    <name type="scientific">Vagococcus luciliae</name>
    <dbReference type="NCBI Taxonomy" id="2920380"/>
    <lineage>
        <taxon>Bacteria</taxon>
        <taxon>Bacillati</taxon>
        <taxon>Bacillota</taxon>
        <taxon>Bacilli</taxon>
        <taxon>Lactobacillales</taxon>
        <taxon>Enterococcaceae</taxon>
        <taxon>Vagococcus</taxon>
    </lineage>
</organism>
<keyword evidence="5" id="KW-1185">Reference proteome</keyword>
<evidence type="ECO:0000313" key="5">
    <source>
        <dbReference type="Proteomes" id="UP001058273"/>
    </source>
</evidence>
<evidence type="ECO:0000256" key="2">
    <source>
        <dbReference type="SAM" id="SignalP"/>
    </source>
</evidence>
<protein>
    <recommendedName>
        <fullName evidence="3">WxL domain-containing protein</fullName>
    </recommendedName>
</protein>
<evidence type="ECO:0000256" key="1">
    <source>
        <dbReference type="SAM" id="MobiDB-lite"/>
    </source>
</evidence>
<dbReference type="RefSeq" id="WP_257701930.1">
    <property type="nucleotide sequence ID" value="NZ_CP102451.1"/>
</dbReference>
<feature type="compositionally biased region" description="Basic and acidic residues" evidence="1">
    <location>
        <begin position="46"/>
        <end position="64"/>
    </location>
</feature>
<feature type="signal peptide" evidence="2">
    <location>
        <begin position="1"/>
        <end position="24"/>
    </location>
</feature>
<keyword evidence="2" id="KW-0732">Signal</keyword>
<dbReference type="Proteomes" id="UP001058273">
    <property type="component" value="Chromosome"/>
</dbReference>
<proteinExistence type="predicted"/>
<reference evidence="4" key="1">
    <citation type="submission" date="2022-08" db="EMBL/GenBank/DDBJ databases">
        <title>Genome sequence of Vagococcus luciliae DSM 112651.</title>
        <authorList>
            <person name="Juan G."/>
            <person name="Anja P."/>
            <person name="Rolf D."/>
            <person name="Kampfer P."/>
            <person name="Vilcinskas A."/>
        </authorList>
    </citation>
    <scope>NUCLEOTIDE SEQUENCE</scope>
    <source>
        <strain evidence="4">G314FT</strain>
    </source>
</reference>
<dbReference type="InterPro" id="IPR027994">
    <property type="entry name" value="WxL_dom"/>
</dbReference>
<dbReference type="EMBL" id="CP102451">
    <property type="protein sequence ID" value="UUV98372.1"/>
    <property type="molecule type" value="Genomic_DNA"/>
</dbReference>
<accession>A0ABY5NXJ5</accession>
<sequence length="299" mass="31140">MKNKVLGTILLSTLLLSSAVSVSAATADTVKSSGSVNVDEGSIKPTDPDKPGEGGNDKDPEKPTDPVIPDVDPKDPGNGGFTPGNPDGGALTLLGASNLKFGTINISSNNIQKYAAPAKVLGATQDPTTGALTPSGTNKAVGNYVQFGDIRSEQTGYTLTAQLTKQFTLYDKDGQTPLGTLENASINYTNGILTHEDGANITGGIEGLDLTSTMELVQDSGTAQQVVNLPSGKAPAKGILSVEYGQTKEYDDKYTVKGTAQKETEDKSIALKVPSRTATNMKKGNYLAEITWTLTDGQP</sequence>